<proteinExistence type="predicted"/>
<dbReference type="Proteomes" id="UP000602905">
    <property type="component" value="Unassembled WGS sequence"/>
</dbReference>
<dbReference type="PANTHER" id="PTHR14187:SF5">
    <property type="entry name" value="HEAT SHOCK 70 KDA PROTEIN 12A"/>
    <property type="match status" value="1"/>
</dbReference>
<evidence type="ECO:0000313" key="2">
    <source>
        <dbReference type="Proteomes" id="UP000602905"/>
    </source>
</evidence>
<dbReference type="SUPFAM" id="SSF53067">
    <property type="entry name" value="Actin-like ATPase domain"/>
    <property type="match status" value="1"/>
</dbReference>
<name>A0A8H7HJK4_9AGAM</name>
<feature type="non-terminal residue" evidence="1">
    <location>
        <position position="1"/>
    </location>
</feature>
<dbReference type="EMBL" id="JACYCD010000395">
    <property type="protein sequence ID" value="KAF8695035.1"/>
    <property type="molecule type" value="Genomic_DNA"/>
</dbReference>
<dbReference type="OrthoDB" id="2963168at2759"/>
<dbReference type="Gene3D" id="3.30.420.40">
    <property type="match status" value="1"/>
</dbReference>
<evidence type="ECO:0000313" key="1">
    <source>
        <dbReference type="EMBL" id="KAF8695035.1"/>
    </source>
</evidence>
<dbReference type="InterPro" id="IPR043129">
    <property type="entry name" value="ATPase_NBD"/>
</dbReference>
<dbReference type="AlphaFoldDB" id="A0A8H7HJK4"/>
<dbReference type="CDD" id="cd10170">
    <property type="entry name" value="ASKHA_NBD_HSP70"/>
    <property type="match status" value="1"/>
</dbReference>
<accession>A0A8H7HJK4</accession>
<reference evidence="1" key="1">
    <citation type="submission" date="2020-09" db="EMBL/GenBank/DDBJ databases">
        <title>Comparative genome analyses of four rice-infecting Rhizoctonia solani isolates reveal extensive enrichment of homogalacturonan modification genes.</title>
        <authorList>
            <person name="Lee D.-Y."/>
            <person name="Jeon J."/>
            <person name="Kim K.-T."/>
            <person name="Cheong K."/>
            <person name="Song H."/>
            <person name="Choi G."/>
            <person name="Ko J."/>
            <person name="Opiyo S.O."/>
            <person name="Zuo S."/>
            <person name="Madhav S."/>
            <person name="Lee Y.-H."/>
            <person name="Wang G.-L."/>
        </authorList>
    </citation>
    <scope>NUCLEOTIDE SEQUENCE</scope>
    <source>
        <strain evidence="1">AG1-IA WGL</strain>
    </source>
</reference>
<organism evidence="1 2">
    <name type="scientific">Rhizoctonia solani</name>
    <dbReference type="NCBI Taxonomy" id="456999"/>
    <lineage>
        <taxon>Eukaryota</taxon>
        <taxon>Fungi</taxon>
        <taxon>Dikarya</taxon>
        <taxon>Basidiomycota</taxon>
        <taxon>Agaricomycotina</taxon>
        <taxon>Agaricomycetes</taxon>
        <taxon>Cantharellales</taxon>
        <taxon>Ceratobasidiaceae</taxon>
        <taxon>Rhizoctonia</taxon>
    </lineage>
</organism>
<sequence length="608" mass="68806">MAAKGIPNLFCHPWEGDTKLVLGIDVGTTYSSVAFAFLRHGEGLVLHRVIGWPGQEATLSSSKIPTIIWYDTEKRAVNFGAEALLPYVEEEAEENDWILAKHFKLHLHPADMQSTYNRQLDSRTRLPHGVTLGRLYSDFLGYLLKHTRAHFESHIIDGRHIWERYSSTMEVVITHPNGWGIREQVFLRSAAVAAGLSISAQAATKVRLVTEAEALVNFCIYHTNLRNDLQMGMNFIACNAGDSLIETNLYSVLSTLPTLKLEEKRDSLSVQAGSKFVDLEMEKFLRNALTNIGLSSDEIEDYTKAGTEDFKRNAKRMFGQENDQYIIDMADIHFNNTALGIRRGRMRLAGSTIKSFFKECLDKMTESVDQQLNGVDVSYILLIGELGDSPYIRRQFKERYEPLGLQIVTPDDSASNRIADGAIIWSISQGTSTRASRFSWGMDKSVAFEQNNPEHKDREPTLLDSGWTVIPGKWHSFIKKGVLPSVGTAIRIPYCLDFSSPVGLGHFKLNIYSYSGNDEPTWMRDKQGDLLPKFCHAATIEADLETLRETLQCQMGLNGVLQWQLNFDVCLYFEEAAVAGYLEWKEKQVVRTSPHTYIPFYEDQEIIF</sequence>
<gene>
    <name evidence="1" type="ORF">RHS03_08103</name>
</gene>
<dbReference type="PANTHER" id="PTHR14187">
    <property type="entry name" value="ALPHA KINASE/ELONGATION FACTOR 2 KINASE"/>
    <property type="match status" value="1"/>
</dbReference>
<protein>
    <submittedName>
        <fullName evidence="1">ATP binding</fullName>
    </submittedName>
</protein>
<comment type="caution">
    <text evidence="1">The sequence shown here is derived from an EMBL/GenBank/DDBJ whole genome shotgun (WGS) entry which is preliminary data.</text>
</comment>